<feature type="chain" id="PRO_5041902977" description="Peptidase M11 gametolysin domain-containing protein" evidence="2">
    <location>
        <begin position="25"/>
        <end position="649"/>
    </location>
</feature>
<feature type="region of interest" description="Disordered" evidence="1">
    <location>
        <begin position="476"/>
        <end position="497"/>
    </location>
</feature>
<feature type="signal peptide" evidence="2">
    <location>
        <begin position="1"/>
        <end position="24"/>
    </location>
</feature>
<organism evidence="4 5">
    <name type="scientific">Chaetoceros tenuissimus</name>
    <dbReference type="NCBI Taxonomy" id="426638"/>
    <lineage>
        <taxon>Eukaryota</taxon>
        <taxon>Sar</taxon>
        <taxon>Stramenopiles</taxon>
        <taxon>Ochrophyta</taxon>
        <taxon>Bacillariophyta</taxon>
        <taxon>Coscinodiscophyceae</taxon>
        <taxon>Chaetocerotophycidae</taxon>
        <taxon>Chaetocerotales</taxon>
        <taxon>Chaetocerotaceae</taxon>
        <taxon>Chaetoceros</taxon>
    </lineage>
</organism>
<reference evidence="4 5" key="1">
    <citation type="journal article" date="2021" name="Sci. Rep.">
        <title>The genome of the diatom Chaetoceros tenuissimus carries an ancient integrated fragment of an extant virus.</title>
        <authorList>
            <person name="Hongo Y."/>
            <person name="Kimura K."/>
            <person name="Takaki Y."/>
            <person name="Yoshida Y."/>
            <person name="Baba S."/>
            <person name="Kobayashi G."/>
            <person name="Nagasaki K."/>
            <person name="Hano T."/>
            <person name="Tomaru Y."/>
        </authorList>
    </citation>
    <scope>NUCLEOTIDE SEQUENCE [LARGE SCALE GENOMIC DNA]</scope>
    <source>
        <strain evidence="4 5">NIES-3715</strain>
    </source>
</reference>
<dbReference type="Proteomes" id="UP001054902">
    <property type="component" value="Unassembled WGS sequence"/>
</dbReference>
<evidence type="ECO:0000256" key="2">
    <source>
        <dbReference type="SAM" id="SignalP"/>
    </source>
</evidence>
<gene>
    <name evidence="4" type="ORF">CTEN210_10626</name>
</gene>
<evidence type="ECO:0000259" key="3">
    <source>
        <dbReference type="Pfam" id="PF05548"/>
    </source>
</evidence>
<dbReference type="InterPro" id="IPR008752">
    <property type="entry name" value="Peptidase_M11"/>
</dbReference>
<keyword evidence="2" id="KW-0732">Signal</keyword>
<dbReference type="EMBL" id="BLLK01000047">
    <property type="protein sequence ID" value="GFH54150.1"/>
    <property type="molecule type" value="Genomic_DNA"/>
</dbReference>
<sequence>MKRNTTCSSFLLLFSICNLSITSGLLRNFKNDGDLESHQRRNDLQQQTREPVECYVTEMFGIAPPNKPHREPKLACTSINTSNDTDIYSISGNGVEEFFDGVDISDGHVKLFVPPDLITGFNIRINEHTMDEIDLELDEVMRRRLNIVNNKGNRQLLVIRVSNDNTSNMRVNQDAAQLRNDFFWDENNVMKRYNACSGGALNLSPYSGNTYGANNGVLEIRPNSNMCGDHWLSAWNEVKSSAGINFNSFPSNVHFMIVMPDCLNWEEAAGWGQTPGLVTWFPTQYTAYPISQVHELGHNFGHRHSGKGGIPYADDTGMMGNRGSWSDAGTRMCFNPPKTYWFDWFKNKDITTSTGFKGTIVGPSAKTSSDYEPVVIRILAENGNNKDLYVMLNSATGANDQVVGNRNQVLITEQESPSGYSVWQAGLSPGNSFTKSNWNGKTLVVKHCGVTSSGSSSNAVLKVSIAIGYSGSISCSNNAPPPTSDTGNNNNNERNENIDAGEIPSIWYDNFLESAIMKPVTENIETQMSELNTGTYISICKDMTGWYDNQDPEFNCKWYAEKKGRCNNAAKHPNFDHSAKTACCACGGGEDSLIPDVKCEDEADWTDSKGKNCEWYSKYGSRCDELGDRWANDEGKTANEACCFCKQRR</sequence>
<proteinExistence type="predicted"/>
<keyword evidence="5" id="KW-1185">Reference proteome</keyword>
<evidence type="ECO:0000313" key="5">
    <source>
        <dbReference type="Proteomes" id="UP001054902"/>
    </source>
</evidence>
<name>A0AAD3D011_9STRA</name>
<dbReference type="Pfam" id="PF05548">
    <property type="entry name" value="Peptidase_M11"/>
    <property type="match status" value="1"/>
</dbReference>
<accession>A0AAD3D011</accession>
<evidence type="ECO:0000313" key="4">
    <source>
        <dbReference type="EMBL" id="GFH54150.1"/>
    </source>
</evidence>
<dbReference type="AlphaFoldDB" id="A0AAD3D011"/>
<protein>
    <recommendedName>
        <fullName evidence="3">Peptidase M11 gametolysin domain-containing protein</fullName>
    </recommendedName>
</protein>
<comment type="caution">
    <text evidence="4">The sequence shown here is derived from an EMBL/GenBank/DDBJ whole genome shotgun (WGS) entry which is preliminary data.</text>
</comment>
<evidence type="ECO:0000256" key="1">
    <source>
        <dbReference type="SAM" id="MobiDB-lite"/>
    </source>
</evidence>
<feature type="domain" description="Peptidase M11 gametolysin" evidence="3">
    <location>
        <begin position="178"/>
        <end position="371"/>
    </location>
</feature>